<feature type="compositionally biased region" description="Basic and acidic residues" evidence="1">
    <location>
        <begin position="53"/>
        <end position="68"/>
    </location>
</feature>
<dbReference type="AlphaFoldDB" id="F2E115"/>
<reference evidence="2" key="1">
    <citation type="journal article" date="2011" name="Plant Physiol.">
        <title>Comprehensive sequence analysis of 24,783 barley full-length cDNAs derived from 12 clone libraries.</title>
        <authorList>
            <person name="Matsumoto T."/>
            <person name="Tanaka T."/>
            <person name="Sakai H."/>
            <person name="Amano N."/>
            <person name="Kanamori H."/>
            <person name="Kurita K."/>
            <person name="Kikuta A."/>
            <person name="Kamiya K."/>
            <person name="Yamamoto M."/>
            <person name="Ikawa H."/>
            <person name="Fujii N."/>
            <person name="Hori K."/>
            <person name="Itoh T."/>
            <person name="Sato K."/>
        </authorList>
    </citation>
    <scope>NUCLEOTIDE SEQUENCE</scope>
    <source>
        <tissue evidence="2">Shoot and root</tissue>
    </source>
</reference>
<organism evidence="2">
    <name type="scientific">Hordeum vulgare subsp. vulgare</name>
    <name type="common">Domesticated barley</name>
    <dbReference type="NCBI Taxonomy" id="112509"/>
    <lineage>
        <taxon>Eukaryota</taxon>
        <taxon>Viridiplantae</taxon>
        <taxon>Streptophyta</taxon>
        <taxon>Embryophyta</taxon>
        <taxon>Tracheophyta</taxon>
        <taxon>Spermatophyta</taxon>
        <taxon>Magnoliopsida</taxon>
        <taxon>Liliopsida</taxon>
        <taxon>Poales</taxon>
        <taxon>Poaceae</taxon>
        <taxon>BOP clade</taxon>
        <taxon>Pooideae</taxon>
        <taxon>Triticodae</taxon>
        <taxon>Triticeae</taxon>
        <taxon>Hordeinae</taxon>
        <taxon>Hordeum</taxon>
    </lineage>
</organism>
<feature type="region of interest" description="Disordered" evidence="1">
    <location>
        <begin position="1"/>
        <end position="101"/>
    </location>
</feature>
<dbReference type="EMBL" id="AK369836">
    <property type="protein sequence ID" value="BAK01037.1"/>
    <property type="molecule type" value="mRNA"/>
</dbReference>
<protein>
    <submittedName>
        <fullName evidence="2">Predicted protein</fullName>
    </submittedName>
</protein>
<proteinExistence type="evidence at transcript level"/>
<evidence type="ECO:0000313" key="2">
    <source>
        <dbReference type="EMBL" id="BAK01037.1"/>
    </source>
</evidence>
<sequence length="179" mass="20036">RSTEASQPTRRHSPLRQAPRETLAGGGQGEEEQEEEPVRRGAVPAGLGRRLQGRQDHLARRLLPDHQDQPLQGWPPREGVGDSAQGRCASGRRSDKTQRSEQTWLEVYKGIAEDGAGCPRSRDASHCRCHCLIRYRLEHLEGGKTCSRRSVALNCSDDRLICHLQSFIVSMLSHGFRHS</sequence>
<feature type="non-terminal residue" evidence="2">
    <location>
        <position position="1"/>
    </location>
</feature>
<name>F2E115_HORVV</name>
<accession>F2E115</accession>
<evidence type="ECO:0000256" key="1">
    <source>
        <dbReference type="SAM" id="MobiDB-lite"/>
    </source>
</evidence>